<reference evidence="4" key="1">
    <citation type="submission" date="2015-03" db="EMBL/GenBank/DDBJ databases">
        <title>Luteipulveratus halotolerans sp. nov., a novel actinobacterium (Dermacoccaceae) from Sarawak, Malaysia.</title>
        <authorList>
            <person name="Juboi H."/>
            <person name="Basik A."/>
            <person name="Shamsul S.S."/>
            <person name="Arnold P."/>
            <person name="Schmitt E.K."/>
            <person name="Sanglier J.-J."/>
            <person name="Yeo T."/>
        </authorList>
    </citation>
    <scope>NUCLEOTIDE SEQUENCE [LARGE SCALE GENOMIC DNA]</scope>
    <source>
        <strain evidence="4">C296001</strain>
    </source>
</reference>
<feature type="chain" id="PRO_5005562890" description="Lipoprotein" evidence="2">
    <location>
        <begin position="24"/>
        <end position="169"/>
    </location>
</feature>
<feature type="region of interest" description="Disordered" evidence="1">
    <location>
        <begin position="135"/>
        <end position="169"/>
    </location>
</feature>
<comment type="caution">
    <text evidence="3">The sequence shown here is derived from an EMBL/GenBank/DDBJ whole genome shotgun (WGS) entry which is preliminary data.</text>
</comment>
<name>A0A0L6CKD8_9MICO</name>
<protein>
    <recommendedName>
        <fullName evidence="5">Lipoprotein</fullName>
    </recommendedName>
</protein>
<sequence>MRALAGAGALGAAVLLSSCQSLSEQTTDLKYDAADGVSSSVGALQLSDVLVVTTGKGAAGHLSGMVTNNGESAAQLQISPTGGQPQTITVPPLTAVRLDGKPSGDGTAKVPAVTVPSVNVEPGAMLPITFGTGSAGSSPVQVPVLLDHPPYGTASHEPEGESTGSGEHH</sequence>
<organism evidence="3 4">
    <name type="scientific">Luteipulveratus halotolerans</name>
    <dbReference type="NCBI Taxonomy" id="1631356"/>
    <lineage>
        <taxon>Bacteria</taxon>
        <taxon>Bacillati</taxon>
        <taxon>Actinomycetota</taxon>
        <taxon>Actinomycetes</taxon>
        <taxon>Micrococcales</taxon>
        <taxon>Dermacoccaceae</taxon>
        <taxon>Luteipulveratus</taxon>
    </lineage>
</organism>
<evidence type="ECO:0000256" key="1">
    <source>
        <dbReference type="SAM" id="MobiDB-lite"/>
    </source>
</evidence>
<accession>A0A0L6CKD8</accession>
<keyword evidence="2" id="KW-0732">Signal</keyword>
<evidence type="ECO:0008006" key="5">
    <source>
        <dbReference type="Google" id="ProtNLM"/>
    </source>
</evidence>
<feature type="signal peptide" evidence="2">
    <location>
        <begin position="1"/>
        <end position="23"/>
    </location>
</feature>
<evidence type="ECO:0000313" key="3">
    <source>
        <dbReference type="EMBL" id="KNX38209.1"/>
    </source>
</evidence>
<keyword evidence="4" id="KW-1185">Reference proteome</keyword>
<evidence type="ECO:0000313" key="4">
    <source>
        <dbReference type="Proteomes" id="UP000037397"/>
    </source>
</evidence>
<dbReference type="EMBL" id="LAIR01000002">
    <property type="protein sequence ID" value="KNX38209.1"/>
    <property type="molecule type" value="Genomic_DNA"/>
</dbReference>
<gene>
    <name evidence="3" type="ORF">VV01_15360</name>
</gene>
<proteinExistence type="predicted"/>
<dbReference type="STRING" id="1631356.VV01_15360"/>
<dbReference type="PROSITE" id="PS51257">
    <property type="entry name" value="PROKAR_LIPOPROTEIN"/>
    <property type="match status" value="1"/>
</dbReference>
<dbReference type="AlphaFoldDB" id="A0A0L6CKD8"/>
<dbReference type="Proteomes" id="UP000037397">
    <property type="component" value="Unassembled WGS sequence"/>
</dbReference>
<evidence type="ECO:0000256" key="2">
    <source>
        <dbReference type="SAM" id="SignalP"/>
    </source>
</evidence>